<evidence type="ECO:0000313" key="2">
    <source>
        <dbReference type="Proteomes" id="UP000658514"/>
    </source>
</evidence>
<name>A0ABR8A324_9CYAN</name>
<evidence type="ECO:0000313" key="1">
    <source>
        <dbReference type="EMBL" id="MBD2194352.1"/>
    </source>
</evidence>
<reference evidence="1 2" key="1">
    <citation type="journal article" date="2020" name="ISME J.">
        <title>Comparative genomics reveals insights into cyanobacterial evolution and habitat adaptation.</title>
        <authorList>
            <person name="Chen M.Y."/>
            <person name="Teng W.K."/>
            <person name="Zhao L."/>
            <person name="Hu C.X."/>
            <person name="Zhou Y.K."/>
            <person name="Han B.P."/>
            <person name="Song L.R."/>
            <person name="Shu W.S."/>
        </authorList>
    </citation>
    <scope>NUCLEOTIDE SEQUENCE [LARGE SCALE GENOMIC DNA]</scope>
    <source>
        <strain evidence="1 2">FACHB-288</strain>
    </source>
</reference>
<dbReference type="EMBL" id="JACJQH010000003">
    <property type="protein sequence ID" value="MBD2194352.1"/>
    <property type="molecule type" value="Genomic_DNA"/>
</dbReference>
<dbReference type="SUPFAM" id="SSF53756">
    <property type="entry name" value="UDP-Glycosyltransferase/glycogen phosphorylase"/>
    <property type="match status" value="1"/>
</dbReference>
<proteinExistence type="predicted"/>
<keyword evidence="1" id="KW-0808">Transferase</keyword>
<protein>
    <submittedName>
        <fullName evidence="1">UDP-N-acetylglucosamine--LPS N-acetylglucosamine transferase</fullName>
    </submittedName>
</protein>
<keyword evidence="2" id="KW-1185">Reference proteome</keyword>
<organism evidence="1 2">
    <name type="scientific">Calothrix parietina FACHB-288</name>
    <dbReference type="NCBI Taxonomy" id="2692896"/>
    <lineage>
        <taxon>Bacteria</taxon>
        <taxon>Bacillati</taxon>
        <taxon>Cyanobacteriota</taxon>
        <taxon>Cyanophyceae</taxon>
        <taxon>Nostocales</taxon>
        <taxon>Calotrichaceae</taxon>
        <taxon>Calothrix</taxon>
    </lineage>
</organism>
<sequence>MAETWLIYALGGGWGHLNRALSLGRIAANRINVKIITNSPYAKQIDDEGCFIYLIPDNIGASQTCLRVREILYNTAYDRLIIDTFPRGLGGELVDILPQLNHIPRILIHRDINSRYVAAKNLRNFVIENFDKVIVPGEGKDLAFCDLPIVEHTEPWLIRNSWELPDKITTRSHILKVDKSVKTIVVCASGKTSELALFGKLALHLQKNFPDCAVRILAANCPQECPENLWISHHPGIECFAAADVVVGGGGYNTVYECAAVGVPLVALALERLYDRQDKRACKSYCIHNIENMQFDSQLLHIEQTVDFILKQAKSVKNSSVPFYINGAVQAVERIEQTK</sequence>
<comment type="caution">
    <text evidence="1">The sequence shown here is derived from an EMBL/GenBank/DDBJ whole genome shotgun (WGS) entry which is preliminary data.</text>
</comment>
<dbReference type="GO" id="GO:0016740">
    <property type="term" value="F:transferase activity"/>
    <property type="evidence" value="ECO:0007669"/>
    <property type="project" value="UniProtKB-KW"/>
</dbReference>
<dbReference type="RefSeq" id="WP_190546720.1">
    <property type="nucleotide sequence ID" value="NZ_CAWPNO010000062.1"/>
</dbReference>
<dbReference type="Proteomes" id="UP000658514">
    <property type="component" value="Unassembled WGS sequence"/>
</dbReference>
<gene>
    <name evidence="1" type="ORF">H6G24_02430</name>
</gene>
<dbReference type="Gene3D" id="3.40.50.2000">
    <property type="entry name" value="Glycogen Phosphorylase B"/>
    <property type="match status" value="1"/>
</dbReference>
<accession>A0ABR8A324</accession>